<dbReference type="AlphaFoldDB" id="A0A5E6T858"/>
<dbReference type="OrthoDB" id="2080678at2"/>
<dbReference type="EMBL" id="CABVHK010000008">
    <property type="protein sequence ID" value="VVM89461.1"/>
    <property type="molecule type" value="Genomic_DNA"/>
</dbReference>
<evidence type="ECO:0000313" key="2">
    <source>
        <dbReference type="EMBL" id="VVM89461.1"/>
    </source>
</evidence>
<protein>
    <recommendedName>
        <fullName evidence="1">Nucleotide modification associated domain-containing protein</fullName>
    </recommendedName>
</protein>
<name>A0A5E6T858_PSEFL</name>
<reference evidence="2 3" key="1">
    <citation type="submission" date="2019-09" db="EMBL/GenBank/DDBJ databases">
        <authorList>
            <person name="Chandra G."/>
            <person name="Truman W A."/>
        </authorList>
    </citation>
    <scope>NUCLEOTIDE SEQUENCE [LARGE SCALE GENOMIC DNA]</scope>
    <source>
        <strain evidence="2">PS662</strain>
    </source>
</reference>
<evidence type="ECO:0000313" key="3">
    <source>
        <dbReference type="Proteomes" id="UP000326953"/>
    </source>
</evidence>
<accession>A0A5E6T858</accession>
<dbReference type="Pfam" id="PF18753">
    <property type="entry name" value="Nmad2"/>
    <property type="match status" value="1"/>
</dbReference>
<dbReference type="RefSeq" id="WP_150711477.1">
    <property type="nucleotide sequence ID" value="NZ_CABVHK010000008.1"/>
</dbReference>
<sequence>MRLFSYKMTHDTGFAPNPFGYTLTLATCKPMIRRAKHAGQWIAGFTSMALTGDRVGEERLIYLMRVGEKRHLRDYFNDPRFQDKIPDMQLSGPVPKAGDNIYRPLVTGACEFSHFEQLKNPNHWADSGPSEFDLKRDISGQYVLVADTFYYFGAHAISIPVECRPWLPKGQSAHGRLTPPEQALRFIQYIKDRYQPGRHSNPTDWPEDEVLTKTPCGGRRCGSS</sequence>
<proteinExistence type="predicted"/>
<dbReference type="Proteomes" id="UP000326953">
    <property type="component" value="Unassembled WGS sequence"/>
</dbReference>
<gene>
    <name evidence="2" type="ORF">PS662_02750</name>
</gene>
<organism evidence="2 3">
    <name type="scientific">Pseudomonas fluorescens</name>
    <dbReference type="NCBI Taxonomy" id="294"/>
    <lineage>
        <taxon>Bacteria</taxon>
        <taxon>Pseudomonadati</taxon>
        <taxon>Pseudomonadota</taxon>
        <taxon>Gammaproteobacteria</taxon>
        <taxon>Pseudomonadales</taxon>
        <taxon>Pseudomonadaceae</taxon>
        <taxon>Pseudomonas</taxon>
    </lineage>
</organism>
<dbReference type="InterPro" id="IPR041180">
    <property type="entry name" value="Nmad2"/>
</dbReference>
<feature type="domain" description="Nucleotide modification associated" evidence="1">
    <location>
        <begin position="2"/>
        <end position="207"/>
    </location>
</feature>
<evidence type="ECO:0000259" key="1">
    <source>
        <dbReference type="Pfam" id="PF18753"/>
    </source>
</evidence>